<protein>
    <submittedName>
        <fullName evidence="3">Uncharacterized protein</fullName>
    </submittedName>
</protein>
<dbReference type="PROSITE" id="PS51257">
    <property type="entry name" value="PROKAR_LIPOPROTEIN"/>
    <property type="match status" value="1"/>
</dbReference>
<feature type="chain" id="PRO_5020415632" evidence="2">
    <location>
        <begin position="19"/>
        <end position="353"/>
    </location>
</feature>
<gene>
    <name evidence="3" type="ORF">THASP1DRAFT_22749</name>
</gene>
<keyword evidence="4" id="KW-1185">Reference proteome</keyword>
<dbReference type="Proteomes" id="UP000271241">
    <property type="component" value="Unassembled WGS sequence"/>
</dbReference>
<proteinExistence type="predicted"/>
<dbReference type="EMBL" id="KZ992516">
    <property type="protein sequence ID" value="RKP09399.1"/>
    <property type="molecule type" value="Genomic_DNA"/>
</dbReference>
<evidence type="ECO:0000256" key="1">
    <source>
        <dbReference type="SAM" id="MobiDB-lite"/>
    </source>
</evidence>
<accession>A0A4V1IX07</accession>
<evidence type="ECO:0000313" key="3">
    <source>
        <dbReference type="EMBL" id="RKP09399.1"/>
    </source>
</evidence>
<feature type="signal peptide" evidence="2">
    <location>
        <begin position="1"/>
        <end position="18"/>
    </location>
</feature>
<sequence>MRFTTVAALLAIIASCSALTGTEYAHALPTIIPSNYETPNRYALVREPHQPRNDDDWRYTRTGAAPEPEVKHKEKRRRLVGFVPVDSKGQQQDLRSQAPSVFLDPESGSLFVKDSARLPQGVALVQSAYPTPSDDGNADHRRMVATSQLPDRMILRVAHEEPSPPLPPPSQRRVVFKRTSRSPVALFGGASRSGAQANTRAGHMHSAGGVSKLGLANDAYPYGGHNHYSSYIPHDPQIRGSRSMLSLMEVQQNPEDVQSNLDEVSAEDATEAPEGNPVTIVIKWRKRVRLISDAEAEQRQVADDAKSAAQGLASVLKSLYFVSQSWRRLTSLSGGILYLPKTLEGLSKFMPKG</sequence>
<name>A0A4V1IX07_9FUNG</name>
<evidence type="ECO:0000313" key="4">
    <source>
        <dbReference type="Proteomes" id="UP000271241"/>
    </source>
</evidence>
<dbReference type="AlphaFoldDB" id="A0A4V1IX07"/>
<evidence type="ECO:0000256" key="2">
    <source>
        <dbReference type="SAM" id="SignalP"/>
    </source>
</evidence>
<reference evidence="4" key="1">
    <citation type="journal article" date="2018" name="Nat. Microbiol.">
        <title>Leveraging single-cell genomics to expand the fungal tree of life.</title>
        <authorList>
            <person name="Ahrendt S.R."/>
            <person name="Quandt C.A."/>
            <person name="Ciobanu D."/>
            <person name="Clum A."/>
            <person name="Salamov A."/>
            <person name="Andreopoulos B."/>
            <person name="Cheng J.F."/>
            <person name="Woyke T."/>
            <person name="Pelin A."/>
            <person name="Henrissat B."/>
            <person name="Reynolds N.K."/>
            <person name="Benny G.L."/>
            <person name="Smith M.E."/>
            <person name="James T.Y."/>
            <person name="Grigoriev I.V."/>
        </authorList>
    </citation>
    <scope>NUCLEOTIDE SEQUENCE [LARGE SCALE GENOMIC DNA]</scope>
    <source>
        <strain evidence="4">RSA 1356</strain>
    </source>
</reference>
<feature type="compositionally biased region" description="Basic and acidic residues" evidence="1">
    <location>
        <begin position="48"/>
        <end position="59"/>
    </location>
</feature>
<organism evidence="3 4">
    <name type="scientific">Thamnocephalis sphaerospora</name>
    <dbReference type="NCBI Taxonomy" id="78915"/>
    <lineage>
        <taxon>Eukaryota</taxon>
        <taxon>Fungi</taxon>
        <taxon>Fungi incertae sedis</taxon>
        <taxon>Zoopagomycota</taxon>
        <taxon>Zoopagomycotina</taxon>
        <taxon>Zoopagomycetes</taxon>
        <taxon>Zoopagales</taxon>
        <taxon>Sigmoideomycetaceae</taxon>
        <taxon>Thamnocephalis</taxon>
    </lineage>
</organism>
<keyword evidence="2" id="KW-0732">Signal</keyword>
<feature type="region of interest" description="Disordered" evidence="1">
    <location>
        <begin position="48"/>
        <end position="74"/>
    </location>
</feature>